<protein>
    <submittedName>
        <fullName evidence="1">AAA family ATPase</fullName>
    </submittedName>
</protein>
<dbReference type="PRINTS" id="PR01100">
    <property type="entry name" value="SHIKIMTKNASE"/>
</dbReference>
<reference evidence="1 2" key="1">
    <citation type="submission" date="2024-03" db="EMBL/GenBank/DDBJ databases">
        <title>Flavobacterium soyae.</title>
        <authorList>
            <person name="Zheng W."/>
        </authorList>
    </citation>
    <scope>NUCLEOTIDE SEQUENCE [LARGE SCALE GENOMIC DNA]</scope>
    <source>
        <strain evidence="1 2">55</strain>
    </source>
</reference>
<name>A0ABZ2UBQ2_9FLAO</name>
<gene>
    <name evidence="1" type="ORF">AABD74_17280</name>
</gene>
<dbReference type="Proteomes" id="UP001623852">
    <property type="component" value="Chromosome"/>
</dbReference>
<dbReference type="NCBIfam" id="NF004861">
    <property type="entry name" value="PRK06217.1"/>
    <property type="match status" value="1"/>
</dbReference>
<sequence length="179" mass="20933">MKIHIFGASGSGVTTTGEALSKKLDIPYFDSDAYFWEKTETPFTIRRDPEERNSTIQLELKNQKNWILGGSIFEWGENIFPDFDLVIFLHIPPEIRMERLKKREFERYGNVIYTEPERIKQFEDFISWASDYDDSKGIASRNLKAHEKWLKTLNFPILKISGDLTVSQRIGLILEKINL</sequence>
<dbReference type="SUPFAM" id="SSF52540">
    <property type="entry name" value="P-loop containing nucleoside triphosphate hydrolases"/>
    <property type="match status" value="1"/>
</dbReference>
<dbReference type="InterPro" id="IPR052922">
    <property type="entry name" value="Cytidylate_Kinase-2"/>
</dbReference>
<dbReference type="Pfam" id="PF13238">
    <property type="entry name" value="AAA_18"/>
    <property type="match status" value="1"/>
</dbReference>
<dbReference type="PANTHER" id="PTHR37816:SF2">
    <property type="entry name" value="DNA TOPOLOGY MODULATION PROTEIN FLAR-RELATED PROTEIN"/>
    <property type="match status" value="1"/>
</dbReference>
<accession>A0ABZ2UBQ2</accession>
<dbReference type="EMBL" id="CP150845">
    <property type="protein sequence ID" value="WYZ18905.1"/>
    <property type="molecule type" value="Genomic_DNA"/>
</dbReference>
<dbReference type="PANTHER" id="PTHR37816">
    <property type="entry name" value="YALI0E33011P"/>
    <property type="match status" value="1"/>
</dbReference>
<proteinExistence type="predicted"/>
<dbReference type="RefSeq" id="WP_406843703.1">
    <property type="nucleotide sequence ID" value="NZ_CP150845.1"/>
</dbReference>
<evidence type="ECO:0000313" key="1">
    <source>
        <dbReference type="EMBL" id="WYZ18905.1"/>
    </source>
</evidence>
<evidence type="ECO:0000313" key="2">
    <source>
        <dbReference type="Proteomes" id="UP001623852"/>
    </source>
</evidence>
<dbReference type="InterPro" id="IPR027417">
    <property type="entry name" value="P-loop_NTPase"/>
</dbReference>
<keyword evidence="2" id="KW-1185">Reference proteome</keyword>
<organism evidence="1 2">
    <name type="scientific">Flavobacterium soyae</name>
    <dbReference type="NCBI Taxonomy" id="2903098"/>
    <lineage>
        <taxon>Bacteria</taxon>
        <taxon>Pseudomonadati</taxon>
        <taxon>Bacteroidota</taxon>
        <taxon>Flavobacteriia</taxon>
        <taxon>Flavobacteriales</taxon>
        <taxon>Flavobacteriaceae</taxon>
        <taxon>Flavobacterium</taxon>
    </lineage>
</organism>
<dbReference type="Gene3D" id="3.40.50.300">
    <property type="entry name" value="P-loop containing nucleotide triphosphate hydrolases"/>
    <property type="match status" value="1"/>
</dbReference>